<dbReference type="InterPro" id="IPR006652">
    <property type="entry name" value="Kelch_1"/>
</dbReference>
<evidence type="ECO:0000313" key="6">
    <source>
        <dbReference type="WBParaSite" id="Pan_g6694.t1"/>
    </source>
</evidence>
<evidence type="ECO:0000256" key="1">
    <source>
        <dbReference type="ARBA" id="ARBA00022441"/>
    </source>
</evidence>
<feature type="domain" description="BTB" evidence="4">
    <location>
        <begin position="228"/>
        <end position="320"/>
    </location>
</feature>
<sequence>MQDRLVDRRKTLSKPASQNKAKGRPSITIHPTSIRPAQTIRPCSEGVFRSCSRSSLLSLPPSCLLTTPVGFFAASAPACGIARLPLPTSLLLQKQTEKQSSVTDLDVFPSSRHPCQLTPVDSTQLHIMTSHGIVIQEPPSGSSPNLTRNSHEEDEALTTERTSKSNQKLALMSVRSRNAVSRRDDETDEWGVNDLNAKLEWKLMISDPELKSTVLTRLNTLRQNRELCDVAIFVREREIVAHKVVLASLSPVLLDKFLNDATKEPVVTTPTAIEPTTTSGTPAPKTTTAGLPFYELNYVDYESFVALVNYAYTGKLFISNRKVADLYKTTYELEIYPVANACARYLAEHLSVQSCIGIRRHANFNKDAFLVEKVDKFIAENIDAVITDSTEFSALPCIKTRVILPTGDLQKPDIGEEVCERVLEYFSNLTWTADRNDLQIESMAEKKHLLYIDASTGSLQDCVRLDAASQVGACEMVRDYVRNDGTKKCGHNKQPLGAEKIEHHINGAIRLNAVAKNDGKYASNESLESVETGPSDTQDEIETKLIVASETSKYFWVSIVVLFRRLVTISLQLTEDDEIIRDQVRAASEANGASAVSERNTTSKSIESPSPAASTASSDGTDIKQVADIAVQPASLLARLMSTTRANRVPLPPMGIARCSIGAVFLEGKIIICGGYDRGECLKSVEQYDVSKGNWSPLPDMFTERGRFDASVANGKVFAVAGSSGNRDLNTAESYDPKERKWAKIGNLHISRSQNVPMFIR</sequence>
<feature type="region of interest" description="Disordered" evidence="3">
    <location>
        <begin position="134"/>
        <end position="166"/>
    </location>
</feature>
<evidence type="ECO:0000256" key="2">
    <source>
        <dbReference type="ARBA" id="ARBA00022737"/>
    </source>
</evidence>
<dbReference type="Pfam" id="PF00651">
    <property type="entry name" value="BTB"/>
    <property type="match status" value="2"/>
</dbReference>
<feature type="compositionally biased region" description="Low complexity" evidence="3">
    <location>
        <begin position="608"/>
        <end position="618"/>
    </location>
</feature>
<feature type="region of interest" description="Disordered" evidence="3">
    <location>
        <begin position="590"/>
        <end position="619"/>
    </location>
</feature>
<evidence type="ECO:0000256" key="3">
    <source>
        <dbReference type="SAM" id="MobiDB-lite"/>
    </source>
</evidence>
<dbReference type="Gene3D" id="3.30.710.10">
    <property type="entry name" value="Potassium Channel Kv1.1, Chain A"/>
    <property type="match status" value="1"/>
</dbReference>
<reference evidence="5" key="1">
    <citation type="journal article" date="2013" name="Genetics">
        <title>The draft genome and transcriptome of Panagrellus redivivus are shaped by the harsh demands of a free-living lifestyle.</title>
        <authorList>
            <person name="Srinivasan J."/>
            <person name="Dillman A.R."/>
            <person name="Macchietto M.G."/>
            <person name="Heikkinen L."/>
            <person name="Lakso M."/>
            <person name="Fracchia K.M."/>
            <person name="Antoshechkin I."/>
            <person name="Mortazavi A."/>
            <person name="Wong G."/>
            <person name="Sternberg P.W."/>
        </authorList>
    </citation>
    <scope>NUCLEOTIDE SEQUENCE [LARGE SCALE GENOMIC DNA]</scope>
    <source>
        <strain evidence="5">MT8872</strain>
    </source>
</reference>
<dbReference type="SUPFAM" id="SSF54695">
    <property type="entry name" value="POZ domain"/>
    <property type="match status" value="1"/>
</dbReference>
<keyword evidence="5" id="KW-1185">Reference proteome</keyword>
<name>A0A7E4W4A8_PANRE</name>
<feature type="compositionally biased region" description="Basic and acidic residues" evidence="3">
    <location>
        <begin position="1"/>
        <end position="10"/>
    </location>
</feature>
<dbReference type="SUPFAM" id="SSF117281">
    <property type="entry name" value="Kelch motif"/>
    <property type="match status" value="1"/>
</dbReference>
<dbReference type="Pfam" id="PF01344">
    <property type="entry name" value="Kelch_1"/>
    <property type="match status" value="2"/>
</dbReference>
<keyword evidence="1" id="KW-0880">Kelch repeat</keyword>
<dbReference type="InterPro" id="IPR000210">
    <property type="entry name" value="BTB/POZ_dom"/>
</dbReference>
<dbReference type="PANTHER" id="PTHR45632:SF26">
    <property type="entry name" value="BTB DOMAIN-CONTAINING PROTEIN"/>
    <property type="match status" value="1"/>
</dbReference>
<organism evidence="5 6">
    <name type="scientific">Panagrellus redivivus</name>
    <name type="common">Microworm</name>
    <dbReference type="NCBI Taxonomy" id="6233"/>
    <lineage>
        <taxon>Eukaryota</taxon>
        <taxon>Metazoa</taxon>
        <taxon>Ecdysozoa</taxon>
        <taxon>Nematoda</taxon>
        <taxon>Chromadorea</taxon>
        <taxon>Rhabditida</taxon>
        <taxon>Tylenchina</taxon>
        <taxon>Panagrolaimomorpha</taxon>
        <taxon>Panagrolaimoidea</taxon>
        <taxon>Panagrolaimidae</taxon>
        <taxon>Panagrellus</taxon>
    </lineage>
</organism>
<evidence type="ECO:0000313" key="5">
    <source>
        <dbReference type="Proteomes" id="UP000492821"/>
    </source>
</evidence>
<dbReference type="SMART" id="SM00225">
    <property type="entry name" value="BTB"/>
    <property type="match status" value="1"/>
</dbReference>
<dbReference type="WBParaSite" id="Pan_g6694.t1">
    <property type="protein sequence ID" value="Pan_g6694.t1"/>
    <property type="gene ID" value="Pan_g6694"/>
</dbReference>
<feature type="region of interest" description="Disordered" evidence="3">
    <location>
        <begin position="1"/>
        <end position="30"/>
    </location>
</feature>
<dbReference type="Proteomes" id="UP000492821">
    <property type="component" value="Unassembled WGS sequence"/>
</dbReference>
<feature type="compositionally biased region" description="Polar residues" evidence="3">
    <location>
        <begin position="139"/>
        <end position="148"/>
    </location>
</feature>
<keyword evidence="2" id="KW-0677">Repeat</keyword>
<reference evidence="6" key="2">
    <citation type="submission" date="2020-10" db="UniProtKB">
        <authorList>
            <consortium name="WormBaseParasite"/>
        </authorList>
    </citation>
    <scope>IDENTIFICATION</scope>
</reference>
<dbReference type="InterPro" id="IPR015915">
    <property type="entry name" value="Kelch-typ_b-propeller"/>
</dbReference>
<accession>A0A7E4W4A8</accession>
<dbReference type="Gene3D" id="2.120.10.80">
    <property type="entry name" value="Kelch-type beta propeller"/>
    <property type="match status" value="1"/>
</dbReference>
<proteinExistence type="predicted"/>
<protein>
    <submittedName>
        <fullName evidence="6">BTB domain-containing protein</fullName>
    </submittedName>
</protein>
<dbReference type="SMART" id="SM00612">
    <property type="entry name" value="Kelch"/>
    <property type="match status" value="2"/>
</dbReference>
<dbReference type="PROSITE" id="PS50097">
    <property type="entry name" value="BTB"/>
    <property type="match status" value="1"/>
</dbReference>
<feature type="compositionally biased region" description="Polar residues" evidence="3">
    <location>
        <begin position="597"/>
        <end position="607"/>
    </location>
</feature>
<dbReference type="PANTHER" id="PTHR45632">
    <property type="entry name" value="LD33804P"/>
    <property type="match status" value="1"/>
</dbReference>
<dbReference type="InterPro" id="IPR011333">
    <property type="entry name" value="SKP1/BTB/POZ_sf"/>
</dbReference>
<dbReference type="AlphaFoldDB" id="A0A7E4W4A8"/>
<evidence type="ECO:0000259" key="4">
    <source>
        <dbReference type="PROSITE" id="PS50097"/>
    </source>
</evidence>